<accession>A0A6P1CWL5</accession>
<evidence type="ECO:0000256" key="1">
    <source>
        <dbReference type="SAM" id="MobiDB-lite"/>
    </source>
</evidence>
<evidence type="ECO:0000313" key="3">
    <source>
        <dbReference type="Proteomes" id="UP000471166"/>
    </source>
</evidence>
<feature type="region of interest" description="Disordered" evidence="1">
    <location>
        <begin position="40"/>
        <end position="64"/>
    </location>
</feature>
<dbReference type="Pfam" id="PF12831">
    <property type="entry name" value="FAD_oxidored"/>
    <property type="match status" value="1"/>
</dbReference>
<proteinExistence type="predicted"/>
<dbReference type="InterPro" id="IPR036188">
    <property type="entry name" value="FAD/NAD-bd_sf"/>
</dbReference>
<dbReference type="EMBL" id="JAAGVB010000272">
    <property type="protein sequence ID" value="NEW36988.1"/>
    <property type="molecule type" value="Genomic_DNA"/>
</dbReference>
<dbReference type="Gene3D" id="3.50.50.60">
    <property type="entry name" value="FAD/NAD(P)-binding domain"/>
    <property type="match status" value="1"/>
</dbReference>
<reference evidence="2 3" key="1">
    <citation type="submission" date="2020-01" db="EMBL/GenBank/DDBJ databases">
        <title>Genetics and antimicrobial susceptibilities of Nocardia species isolated from the soil; a comparison with species isolated from humans.</title>
        <authorList>
            <person name="Carrasco G."/>
            <person name="Monzon S."/>
            <person name="Sansegundo M."/>
            <person name="Garcia E."/>
            <person name="Garrido N."/>
            <person name="Medina M.J."/>
            <person name="Villalon P."/>
            <person name="Ramirez-Arocha A.C."/>
            <person name="Jimenez P."/>
            <person name="Cuesta I."/>
            <person name="Valdezate S."/>
        </authorList>
    </citation>
    <scope>NUCLEOTIDE SEQUENCE [LARGE SCALE GENOMIC DNA]</scope>
    <source>
        <strain evidence="2 3">CNM20110626</strain>
    </source>
</reference>
<sequence>MSAWETDVLVLGGGPAGTWAAVSAATAGARVILADKARCGASGPTAAGRTSLWNVEPGPARAEA</sequence>
<dbReference type="RefSeq" id="WP_163848571.1">
    <property type="nucleotide sequence ID" value="NZ_JAAGVB010000272.1"/>
</dbReference>
<dbReference type="Proteomes" id="UP000471166">
    <property type="component" value="Unassembled WGS sequence"/>
</dbReference>
<gene>
    <name evidence="2" type="ORF">GV791_31215</name>
</gene>
<protein>
    <submittedName>
        <fullName evidence="2">FAD-dependent oxidoreductase</fullName>
    </submittedName>
</protein>
<dbReference type="SUPFAM" id="SSF51905">
    <property type="entry name" value="FAD/NAD(P)-binding domain"/>
    <property type="match status" value="1"/>
</dbReference>
<feature type="non-terminal residue" evidence="2">
    <location>
        <position position="64"/>
    </location>
</feature>
<dbReference type="AlphaFoldDB" id="A0A6P1CWL5"/>
<organism evidence="2 3">
    <name type="scientific">Nocardia cyriacigeorgica</name>
    <dbReference type="NCBI Taxonomy" id="135487"/>
    <lineage>
        <taxon>Bacteria</taxon>
        <taxon>Bacillati</taxon>
        <taxon>Actinomycetota</taxon>
        <taxon>Actinomycetes</taxon>
        <taxon>Mycobacteriales</taxon>
        <taxon>Nocardiaceae</taxon>
        <taxon>Nocardia</taxon>
    </lineage>
</organism>
<evidence type="ECO:0000313" key="2">
    <source>
        <dbReference type="EMBL" id="NEW36988.1"/>
    </source>
</evidence>
<comment type="caution">
    <text evidence="2">The sequence shown here is derived from an EMBL/GenBank/DDBJ whole genome shotgun (WGS) entry which is preliminary data.</text>
</comment>
<name>A0A6P1CWL5_9NOCA</name>